<dbReference type="Proteomes" id="UP001239267">
    <property type="component" value="Unassembled WGS sequence"/>
</dbReference>
<evidence type="ECO:0000313" key="3">
    <source>
        <dbReference type="Proteomes" id="UP001239267"/>
    </source>
</evidence>
<sequence length="173" mass="17914">MKSTMMRTLVPATLAAAAIVIPVPAATADVPPDVILDPGLGCPGFALGLSRSDGNLVVKKFFDKNGNQVRLLEAGKGTLNTYTNYGPDPVNPVAGKSISIRTDGSVTSTKFNPDGTITVTATGHNGLIMYPTDVPAGPTTTQYTGKIVYTIEAGIFTLVSTTGRALDVCDALK</sequence>
<reference evidence="2 3" key="1">
    <citation type="submission" date="2023-07" db="EMBL/GenBank/DDBJ databases">
        <title>Sorghum-associated microbial communities from plants grown in Nebraska, USA.</title>
        <authorList>
            <person name="Schachtman D."/>
        </authorList>
    </citation>
    <scope>NUCLEOTIDE SEQUENCE [LARGE SCALE GENOMIC DNA]</scope>
    <source>
        <strain evidence="2 3">DS1001</strain>
    </source>
</reference>
<evidence type="ECO:0000313" key="2">
    <source>
        <dbReference type="EMBL" id="MDQ0146807.1"/>
    </source>
</evidence>
<protein>
    <submittedName>
        <fullName evidence="2">Uncharacterized protein</fullName>
    </submittedName>
</protein>
<keyword evidence="3" id="KW-1185">Reference proteome</keyword>
<comment type="caution">
    <text evidence="2">The sequence shown here is derived from an EMBL/GenBank/DDBJ whole genome shotgun (WGS) entry which is preliminary data.</text>
</comment>
<proteinExistence type="predicted"/>
<dbReference type="EMBL" id="JAUSTB010000008">
    <property type="protein sequence ID" value="MDQ0146807.1"/>
    <property type="molecule type" value="Genomic_DNA"/>
</dbReference>
<accession>A0AAJ1SZR7</accession>
<feature type="signal peptide" evidence="1">
    <location>
        <begin position="1"/>
        <end position="28"/>
    </location>
</feature>
<dbReference type="AlphaFoldDB" id="A0AAJ1SZR7"/>
<keyword evidence="1" id="KW-0732">Signal</keyword>
<feature type="chain" id="PRO_5042484339" evidence="1">
    <location>
        <begin position="29"/>
        <end position="173"/>
    </location>
</feature>
<organism evidence="2 3">
    <name type="scientific">Pseudarthrobacter niigatensis</name>
    <dbReference type="NCBI Taxonomy" id="369935"/>
    <lineage>
        <taxon>Bacteria</taxon>
        <taxon>Bacillati</taxon>
        <taxon>Actinomycetota</taxon>
        <taxon>Actinomycetes</taxon>
        <taxon>Micrococcales</taxon>
        <taxon>Micrococcaceae</taxon>
        <taxon>Pseudarthrobacter</taxon>
    </lineage>
</organism>
<gene>
    <name evidence="2" type="ORF">J2T23_002709</name>
</gene>
<name>A0AAJ1SZR7_9MICC</name>
<evidence type="ECO:0000256" key="1">
    <source>
        <dbReference type="SAM" id="SignalP"/>
    </source>
</evidence>
<dbReference type="RefSeq" id="WP_307360666.1">
    <property type="nucleotide sequence ID" value="NZ_JAUSTB010000008.1"/>
</dbReference>